<organism evidence="9 10">
    <name type="scientific">Brachybacterium rhamnosum</name>
    <dbReference type="NCBI Taxonomy" id="173361"/>
    <lineage>
        <taxon>Bacteria</taxon>
        <taxon>Bacillati</taxon>
        <taxon>Actinomycetota</taxon>
        <taxon>Actinomycetes</taxon>
        <taxon>Micrococcales</taxon>
        <taxon>Dermabacteraceae</taxon>
        <taxon>Brachybacterium</taxon>
    </lineage>
</organism>
<accession>A0ABW4Q078</accession>
<evidence type="ECO:0000256" key="1">
    <source>
        <dbReference type="ARBA" id="ARBA00004651"/>
    </source>
</evidence>
<feature type="transmembrane region" description="Helical" evidence="7">
    <location>
        <begin position="354"/>
        <end position="375"/>
    </location>
</feature>
<gene>
    <name evidence="9" type="ORF">ACFSDA_15440</name>
</gene>
<keyword evidence="10" id="KW-1185">Reference proteome</keyword>
<dbReference type="InterPro" id="IPR003838">
    <property type="entry name" value="ABC3_permease_C"/>
</dbReference>
<feature type="transmembrane region" description="Helical" evidence="7">
    <location>
        <begin position="756"/>
        <end position="789"/>
    </location>
</feature>
<feature type="transmembrane region" description="Helical" evidence="7">
    <location>
        <begin position="485"/>
        <end position="505"/>
    </location>
</feature>
<reference evidence="10" key="1">
    <citation type="journal article" date="2019" name="Int. J. Syst. Evol. Microbiol.">
        <title>The Global Catalogue of Microorganisms (GCM) 10K type strain sequencing project: providing services to taxonomists for standard genome sequencing and annotation.</title>
        <authorList>
            <consortium name="The Broad Institute Genomics Platform"/>
            <consortium name="The Broad Institute Genome Sequencing Center for Infectious Disease"/>
            <person name="Wu L."/>
            <person name="Ma J."/>
        </authorList>
    </citation>
    <scope>NUCLEOTIDE SEQUENCE [LARGE SCALE GENOMIC DNA]</scope>
    <source>
        <strain evidence="10">JCM 11650</strain>
    </source>
</reference>
<keyword evidence="3 7" id="KW-0812">Transmembrane</keyword>
<evidence type="ECO:0000256" key="4">
    <source>
        <dbReference type="ARBA" id="ARBA00022989"/>
    </source>
</evidence>
<dbReference type="InterPro" id="IPR050250">
    <property type="entry name" value="Macrolide_Exporter_MacB"/>
</dbReference>
<comment type="similarity">
    <text evidence="6">Belongs to the ABC-4 integral membrane protein family.</text>
</comment>
<evidence type="ECO:0000256" key="6">
    <source>
        <dbReference type="ARBA" id="ARBA00038076"/>
    </source>
</evidence>
<feature type="transmembrane region" description="Helical" evidence="7">
    <location>
        <begin position="310"/>
        <end position="334"/>
    </location>
</feature>
<dbReference type="RefSeq" id="WP_137770392.1">
    <property type="nucleotide sequence ID" value="NZ_BAAAIS010000003.1"/>
</dbReference>
<evidence type="ECO:0000256" key="5">
    <source>
        <dbReference type="ARBA" id="ARBA00023136"/>
    </source>
</evidence>
<evidence type="ECO:0000256" key="7">
    <source>
        <dbReference type="SAM" id="Phobius"/>
    </source>
</evidence>
<comment type="caution">
    <text evidence="9">The sequence shown here is derived from an EMBL/GenBank/DDBJ whole genome shotgun (WGS) entry which is preliminary data.</text>
</comment>
<feature type="transmembrane region" description="Helical" evidence="7">
    <location>
        <begin position="428"/>
        <end position="450"/>
    </location>
</feature>
<feature type="transmembrane region" description="Helical" evidence="7">
    <location>
        <begin position="801"/>
        <end position="821"/>
    </location>
</feature>
<feature type="transmembrane region" description="Helical" evidence="7">
    <location>
        <begin position="396"/>
        <end position="422"/>
    </location>
</feature>
<comment type="subcellular location">
    <subcellularLocation>
        <location evidence="1">Cell membrane</location>
        <topology evidence="1">Multi-pass membrane protein</topology>
    </subcellularLocation>
</comment>
<keyword evidence="5 7" id="KW-0472">Membrane</keyword>
<evidence type="ECO:0000313" key="9">
    <source>
        <dbReference type="EMBL" id="MFD1836458.1"/>
    </source>
</evidence>
<name>A0ABW4Q078_9MICO</name>
<dbReference type="Proteomes" id="UP001597280">
    <property type="component" value="Unassembled WGS sequence"/>
</dbReference>
<feature type="transmembrane region" description="Helical" evidence="7">
    <location>
        <begin position="706"/>
        <end position="735"/>
    </location>
</feature>
<keyword evidence="4 7" id="KW-1133">Transmembrane helix</keyword>
<feature type="domain" description="ABC3 transporter permease C-terminal" evidence="8">
    <location>
        <begin position="714"/>
        <end position="830"/>
    </location>
</feature>
<keyword evidence="2" id="KW-1003">Cell membrane</keyword>
<evidence type="ECO:0000259" key="8">
    <source>
        <dbReference type="Pfam" id="PF02687"/>
    </source>
</evidence>
<protein>
    <submittedName>
        <fullName evidence="9">FtsX-like permease family protein</fullName>
    </submittedName>
</protein>
<evidence type="ECO:0000313" key="10">
    <source>
        <dbReference type="Proteomes" id="UP001597280"/>
    </source>
</evidence>
<dbReference type="PROSITE" id="PS51257">
    <property type="entry name" value="PROKAR_LIPOPROTEIN"/>
    <property type="match status" value="1"/>
</dbReference>
<dbReference type="PANTHER" id="PTHR30572:SF4">
    <property type="entry name" value="ABC TRANSPORTER PERMEASE YTRF"/>
    <property type="match status" value="1"/>
</dbReference>
<dbReference type="PANTHER" id="PTHR30572">
    <property type="entry name" value="MEMBRANE COMPONENT OF TRANSPORTER-RELATED"/>
    <property type="match status" value="1"/>
</dbReference>
<evidence type="ECO:0000256" key="3">
    <source>
        <dbReference type="ARBA" id="ARBA00022692"/>
    </source>
</evidence>
<sequence length="839" mass="84390">MSASARRVPIRLTPMRRHLAAILTVALSCAFVAVMVLAGNLVQESLRASTAQTYSGADLVVEQEIPDDAWESTTPLPAPEVAGTEDVWPLTQGFAQLTSSAVADGPYLQVVLTPPGEDTLEEGSPAADDSQVVLDRTAADALEVGVGDTVTLPAGTIVPEDTTDHTLTVSGIAPAAEGAALGATPRILADDANSALLLGPTRGTTTDTWLATVPAGTDPADVAAAASTGGTTVTTVEDAEQEAVDQLMTGFAALGVILGVFVVIALFTSAVVIANTFTVTVAQRTRSLALLRTLGATRGRVGRIVLRDSALVGVVGAVLGVIGGHLLVQAALAAAAAAGWLDAVMAVPVSPTSVLVPILAGLLLTVLAGLAPVRAATRVAPLQALRSVAAPPRGGFGVRGVLGVIGAGVGLALMIGGAVLAGSHPLPGILLAVLGGLLSFGGMLLALVVLARPLALLLGRVAGRIGGLPARIAAANIARSPGRSAATVAALLIGTTLMTMMAVGARTTEASLTAELDSNRPIDLVVSAAAMPADAAAQIGAVDGVRVAESGTVGRIDVGADEPLLVYGLDPETVRETSHRPAVADELADDTLLVGWERAEETGLQDGERITVPTADGGTRELTVRYDANLKMPMLTPGTLEAVAQGGTRPVVVADFEDEGTAARGDTDAYGIVDAVYQVTSGDGYSEADVVAGGAEREMYGQVLRVLLGITVGLLAVAVLVALVGVANTLSLGVVERRGENALLRALGTTRRQMRAMLGWEGVLLALIGAALGIVLGAVYGGLGVIALLGSAVAVTVTIPWGQVVLVVVAAMLAGFLASVLPGRSAARTAPAAALAAAE</sequence>
<feature type="transmembrane region" description="Helical" evidence="7">
    <location>
        <begin position="251"/>
        <end position="282"/>
    </location>
</feature>
<dbReference type="EMBL" id="JBHUFL010000003">
    <property type="protein sequence ID" value="MFD1836458.1"/>
    <property type="molecule type" value="Genomic_DNA"/>
</dbReference>
<feature type="domain" description="ABC3 transporter permease C-terminal" evidence="8">
    <location>
        <begin position="260"/>
        <end position="379"/>
    </location>
</feature>
<proteinExistence type="inferred from homology"/>
<dbReference type="Pfam" id="PF02687">
    <property type="entry name" value="FtsX"/>
    <property type="match status" value="2"/>
</dbReference>
<evidence type="ECO:0000256" key="2">
    <source>
        <dbReference type="ARBA" id="ARBA00022475"/>
    </source>
</evidence>